<dbReference type="Proteomes" id="UP001551482">
    <property type="component" value="Unassembled WGS sequence"/>
</dbReference>
<dbReference type="PANTHER" id="PTHR30290">
    <property type="entry name" value="PERIPLASMIC BINDING COMPONENT OF ABC TRANSPORTER"/>
    <property type="match status" value="1"/>
</dbReference>
<reference evidence="2 3" key="1">
    <citation type="submission" date="2024-06" db="EMBL/GenBank/DDBJ databases">
        <title>The Natural Products Discovery Center: Release of the First 8490 Sequenced Strains for Exploring Actinobacteria Biosynthetic Diversity.</title>
        <authorList>
            <person name="Kalkreuter E."/>
            <person name="Kautsar S.A."/>
            <person name="Yang D."/>
            <person name="Bader C.D."/>
            <person name="Teijaro C.N."/>
            <person name="Fluegel L."/>
            <person name="Davis C.M."/>
            <person name="Simpson J.R."/>
            <person name="Lauterbach L."/>
            <person name="Steele A.D."/>
            <person name="Gui C."/>
            <person name="Meng S."/>
            <person name="Li G."/>
            <person name="Viehrig K."/>
            <person name="Ye F."/>
            <person name="Su P."/>
            <person name="Kiefer A.F."/>
            <person name="Nichols A."/>
            <person name="Cepeda A.J."/>
            <person name="Yan W."/>
            <person name="Fan B."/>
            <person name="Jiang Y."/>
            <person name="Adhikari A."/>
            <person name="Zheng C.-J."/>
            <person name="Schuster L."/>
            <person name="Cowan T.M."/>
            <person name="Smanski M.J."/>
            <person name="Chevrette M.G."/>
            <person name="De Carvalho L.P.S."/>
            <person name="Shen B."/>
        </authorList>
    </citation>
    <scope>NUCLEOTIDE SEQUENCE [LARGE SCALE GENOMIC DNA]</scope>
    <source>
        <strain evidence="2 3">NPDC048946</strain>
    </source>
</reference>
<proteinExistence type="predicted"/>
<evidence type="ECO:0000259" key="1">
    <source>
        <dbReference type="Pfam" id="PF00496"/>
    </source>
</evidence>
<organism evidence="2 3">
    <name type="scientific">Streptodolium elevatio</name>
    <dbReference type="NCBI Taxonomy" id="3157996"/>
    <lineage>
        <taxon>Bacteria</taxon>
        <taxon>Bacillati</taxon>
        <taxon>Actinomycetota</taxon>
        <taxon>Actinomycetes</taxon>
        <taxon>Kitasatosporales</taxon>
        <taxon>Streptomycetaceae</taxon>
        <taxon>Streptodolium</taxon>
    </lineage>
</organism>
<dbReference type="Gene3D" id="3.40.190.10">
    <property type="entry name" value="Periplasmic binding protein-like II"/>
    <property type="match status" value="1"/>
</dbReference>
<name>A0ABV3DAM4_9ACTN</name>
<dbReference type="CDD" id="cd08509">
    <property type="entry name" value="PBP2_TmCBP_oligosaccharides_like"/>
    <property type="match status" value="1"/>
</dbReference>
<accession>A0ABV3DAM4</accession>
<dbReference type="PANTHER" id="PTHR30290:SF82">
    <property type="entry name" value="ABC-TYPE DIPEPTIDE_OLIGOPEPTIDE TRANSPORT SYSTEM, PERIPLASMIC COMPONENT"/>
    <property type="match status" value="1"/>
</dbReference>
<dbReference type="EMBL" id="JBEZFP010000003">
    <property type="protein sequence ID" value="MEU8132262.1"/>
    <property type="molecule type" value="Genomic_DNA"/>
</dbReference>
<dbReference type="RefSeq" id="WP_358347789.1">
    <property type="nucleotide sequence ID" value="NZ_JBEZFP010000003.1"/>
</dbReference>
<keyword evidence="3" id="KW-1185">Reference proteome</keyword>
<evidence type="ECO:0000313" key="3">
    <source>
        <dbReference type="Proteomes" id="UP001551482"/>
    </source>
</evidence>
<dbReference type="Pfam" id="PF00496">
    <property type="entry name" value="SBP_bac_5"/>
    <property type="match status" value="1"/>
</dbReference>
<dbReference type="Gene3D" id="3.90.76.10">
    <property type="entry name" value="Dipeptide-binding Protein, Domain 1"/>
    <property type="match status" value="1"/>
</dbReference>
<dbReference type="SUPFAM" id="SSF53850">
    <property type="entry name" value="Periplasmic binding protein-like II"/>
    <property type="match status" value="1"/>
</dbReference>
<protein>
    <submittedName>
        <fullName evidence="2">ABC transporter substrate-binding protein</fullName>
    </submittedName>
</protein>
<gene>
    <name evidence="2" type="ORF">AB0C36_02010</name>
</gene>
<sequence>MTALALAATTAACSDESSSSGSTILNVAGAPTGPLQRNFNPFLTTGPMNLIGGVSMINEPLFIPSAVEVGKTTPWLAKSWKYSADGKELTLDLQSGVKWSDGRPFSAEDVVFTFNMLQKNPAMNVYGLALGPARAEGPDKVVLTFPVPGFTQEAFIGATYIVPKHIWEAVPDPAAFTNENPVGTGPFMLDTWSPQGYLLKKNPGYWQAGKPKIDGLRYVVYNSNVSANLALAQGELDWAANFVNNIEKEYVAKDPANNKYWFPPVAPTFLGMNLTKPQYQNTDVRKAISLALDREKLVEVAEQNQQPANTTPTGLVFPQHERFVAAKYKGVTLKQDIPAAKALMEKAGYRIGGDGYAVGPDGKRFTMTLLTSSGFTDIITMYQVMTDQLKQIGIEVKVETKATSEFIANQFVGNFDASTVGPLTGAFTPFHAYERTLAGYLTQDIGKPAFANQVRWKDTRTDQLLQQYAATQDPAAQQAALDGIQDIMVEQVPVIPLFNFVAWAEYNTRKVVGWPDAGNPYATATPIGPGSVLVATSLEPKAK</sequence>
<comment type="caution">
    <text evidence="2">The sequence shown here is derived from an EMBL/GenBank/DDBJ whole genome shotgun (WGS) entry which is preliminary data.</text>
</comment>
<dbReference type="InterPro" id="IPR039424">
    <property type="entry name" value="SBP_5"/>
</dbReference>
<dbReference type="InterPro" id="IPR000914">
    <property type="entry name" value="SBP_5_dom"/>
</dbReference>
<dbReference type="Gene3D" id="3.10.105.10">
    <property type="entry name" value="Dipeptide-binding Protein, Domain 3"/>
    <property type="match status" value="1"/>
</dbReference>
<feature type="domain" description="Solute-binding protein family 5" evidence="1">
    <location>
        <begin position="72"/>
        <end position="433"/>
    </location>
</feature>
<evidence type="ECO:0000313" key="2">
    <source>
        <dbReference type="EMBL" id="MEU8132262.1"/>
    </source>
</evidence>